<keyword evidence="2" id="KW-0597">Phosphoprotein</keyword>
<feature type="chain" id="PRO_5038399995" evidence="8">
    <location>
        <begin position="20"/>
        <end position="111"/>
    </location>
</feature>
<dbReference type="PANTHER" id="PTHR34581">
    <property type="entry name" value="PTS SYSTEM N,N'-DIACETYLCHITOBIOSE-SPECIFIC EIIB COMPONENT"/>
    <property type="match status" value="1"/>
</dbReference>
<dbReference type="CDD" id="cd05564">
    <property type="entry name" value="PTS_IIB_chitobiose_lichenan"/>
    <property type="match status" value="1"/>
</dbReference>
<evidence type="ECO:0000259" key="9">
    <source>
        <dbReference type="PROSITE" id="PS51100"/>
    </source>
</evidence>
<dbReference type="PANTHER" id="PTHR34581:SF2">
    <property type="entry name" value="PTS SYSTEM N,N'-DIACETYLCHITOBIOSE-SPECIFIC EIIB COMPONENT"/>
    <property type="match status" value="1"/>
</dbReference>
<sequence>MKKKIYLFCSAGMSTSLLASKMQKVADEHNLPIEVEAFPYLEIDKIVEEKNPDCILLGPQVKYMYNEIKAKFETESLPVAVIDMTDYGTMNGEKVLKTAIKLIKASKKSNA</sequence>
<dbReference type="RefSeq" id="WP_180703266.1">
    <property type="nucleotide sequence ID" value="NZ_CAOJQT010000055.1"/>
</dbReference>
<evidence type="ECO:0000256" key="3">
    <source>
        <dbReference type="ARBA" id="ARBA00022597"/>
    </source>
</evidence>
<keyword evidence="1" id="KW-0813">Transport</keyword>
<dbReference type="InterPro" id="IPR003501">
    <property type="entry name" value="PTS_EIIB_2/3"/>
</dbReference>
<feature type="modified residue" description="Phosphocysteine; by EIIA" evidence="7">
    <location>
        <position position="9"/>
    </location>
</feature>
<dbReference type="InterPro" id="IPR013012">
    <property type="entry name" value="PTS_EIIB_3"/>
</dbReference>
<dbReference type="KEGG" id="ril:CRIB_808"/>
<evidence type="ECO:0000256" key="8">
    <source>
        <dbReference type="SAM" id="SignalP"/>
    </source>
</evidence>
<dbReference type="EC" id="2.7.1.69" evidence="10"/>
<feature type="domain" description="PTS EIIB type-3" evidence="9">
    <location>
        <begin position="2"/>
        <end position="109"/>
    </location>
</feature>
<reference evidence="10 11" key="1">
    <citation type="submission" date="2014-04" db="EMBL/GenBank/DDBJ databases">
        <authorList>
            <person name="Hornung B.V."/>
        </authorList>
    </citation>
    <scope>NUCLEOTIDE SEQUENCE [LARGE SCALE GENOMIC DNA]</scope>
    <source>
        <strain evidence="10 11">CRIB</strain>
    </source>
</reference>
<keyword evidence="4 10" id="KW-0808">Transferase</keyword>
<accession>A0A1V1I003</accession>
<evidence type="ECO:0000256" key="2">
    <source>
        <dbReference type="ARBA" id="ARBA00022553"/>
    </source>
</evidence>
<gene>
    <name evidence="10" type="ORF">CRIB_808</name>
</gene>
<evidence type="ECO:0000256" key="7">
    <source>
        <dbReference type="PROSITE-ProRule" id="PRU00423"/>
    </source>
</evidence>
<evidence type="ECO:0000256" key="5">
    <source>
        <dbReference type="ARBA" id="ARBA00022683"/>
    </source>
</evidence>
<keyword evidence="3" id="KW-0762">Sugar transport</keyword>
<keyword evidence="5" id="KW-0598">Phosphotransferase system</keyword>
<evidence type="ECO:0000313" key="10">
    <source>
        <dbReference type="EMBL" id="CED93560.1"/>
    </source>
</evidence>
<dbReference type="EMBL" id="LN555523">
    <property type="protein sequence ID" value="CED93560.1"/>
    <property type="molecule type" value="Genomic_DNA"/>
</dbReference>
<evidence type="ECO:0000313" key="11">
    <source>
        <dbReference type="Proteomes" id="UP000245622"/>
    </source>
</evidence>
<dbReference type="InterPro" id="IPR036095">
    <property type="entry name" value="PTS_EIIB-like_sf"/>
</dbReference>
<evidence type="ECO:0000256" key="1">
    <source>
        <dbReference type="ARBA" id="ARBA00022448"/>
    </source>
</evidence>
<dbReference type="GO" id="GO:0008982">
    <property type="term" value="F:protein-N(PI)-phosphohistidine-sugar phosphotransferase activity"/>
    <property type="evidence" value="ECO:0007669"/>
    <property type="project" value="InterPro"/>
</dbReference>
<keyword evidence="11" id="KW-1185">Reference proteome</keyword>
<feature type="signal peptide" evidence="8">
    <location>
        <begin position="1"/>
        <end position="19"/>
    </location>
</feature>
<protein>
    <submittedName>
        <fullName evidence="10">PTS system, lactose.cellobiose-specific, IIB component</fullName>
        <ecNumber evidence="10">2.7.1.69</ecNumber>
    </submittedName>
</protein>
<keyword evidence="8" id="KW-0732">Signal</keyword>
<name>A0A1V1I003_9FIRM</name>
<dbReference type="SUPFAM" id="SSF52794">
    <property type="entry name" value="PTS system IIB component-like"/>
    <property type="match status" value="1"/>
</dbReference>
<evidence type="ECO:0000256" key="4">
    <source>
        <dbReference type="ARBA" id="ARBA00022679"/>
    </source>
</evidence>
<proteinExistence type="predicted"/>
<dbReference type="GeneID" id="82204990"/>
<evidence type="ECO:0000256" key="6">
    <source>
        <dbReference type="ARBA" id="ARBA00022777"/>
    </source>
</evidence>
<organism evidence="10 11">
    <name type="scientific">Romboutsia ilealis</name>
    <dbReference type="NCBI Taxonomy" id="1115758"/>
    <lineage>
        <taxon>Bacteria</taxon>
        <taxon>Bacillati</taxon>
        <taxon>Bacillota</taxon>
        <taxon>Clostridia</taxon>
        <taxon>Peptostreptococcales</taxon>
        <taxon>Peptostreptococcaceae</taxon>
        <taxon>Romboutsia</taxon>
    </lineage>
</organism>
<dbReference type="Gene3D" id="3.40.50.2300">
    <property type="match status" value="1"/>
</dbReference>
<dbReference type="InterPro" id="IPR051819">
    <property type="entry name" value="PTS_sugar-specific_EIIB"/>
</dbReference>
<dbReference type="Proteomes" id="UP000245622">
    <property type="component" value="Chromosome 1"/>
</dbReference>
<dbReference type="Pfam" id="PF02302">
    <property type="entry name" value="PTS_IIB"/>
    <property type="match status" value="1"/>
</dbReference>
<dbReference type="GO" id="GO:0016301">
    <property type="term" value="F:kinase activity"/>
    <property type="evidence" value="ECO:0007669"/>
    <property type="project" value="UniProtKB-KW"/>
</dbReference>
<keyword evidence="6" id="KW-0418">Kinase</keyword>
<dbReference type="GO" id="GO:0009401">
    <property type="term" value="P:phosphoenolpyruvate-dependent sugar phosphotransferase system"/>
    <property type="evidence" value="ECO:0007669"/>
    <property type="project" value="UniProtKB-KW"/>
</dbReference>
<dbReference type="AlphaFoldDB" id="A0A1V1I003"/>
<dbReference type="PROSITE" id="PS51100">
    <property type="entry name" value="PTS_EIIB_TYPE_3"/>
    <property type="match status" value="1"/>
</dbReference>